<feature type="transmembrane region" description="Helical" evidence="17">
    <location>
        <begin position="84"/>
        <end position="100"/>
    </location>
</feature>
<feature type="transmembrane region" description="Helical" evidence="17">
    <location>
        <begin position="268"/>
        <end position="290"/>
    </location>
</feature>
<dbReference type="PANTHER" id="PTHR43507:SF20">
    <property type="entry name" value="NADH-UBIQUINONE OXIDOREDUCTASE CHAIN 4"/>
    <property type="match status" value="1"/>
</dbReference>
<feature type="transmembrane region" description="Helical" evidence="17">
    <location>
        <begin position="135"/>
        <end position="158"/>
    </location>
</feature>
<dbReference type="GO" id="GO:0008137">
    <property type="term" value="F:NADH dehydrogenase (ubiquinone) activity"/>
    <property type="evidence" value="ECO:0007669"/>
    <property type="project" value="UniProtKB-UniRule"/>
</dbReference>
<feature type="transmembrane region" description="Helical" evidence="17">
    <location>
        <begin position="329"/>
        <end position="352"/>
    </location>
</feature>
<feature type="transmembrane region" description="Helical" evidence="17">
    <location>
        <begin position="372"/>
        <end position="396"/>
    </location>
</feature>
<evidence type="ECO:0000256" key="13">
    <source>
        <dbReference type="ARBA" id="ARBA00023075"/>
    </source>
</evidence>
<dbReference type="GO" id="GO:0015990">
    <property type="term" value="P:electron transport coupled proton transport"/>
    <property type="evidence" value="ECO:0007669"/>
    <property type="project" value="TreeGrafter"/>
</dbReference>
<dbReference type="GO" id="GO:0042773">
    <property type="term" value="P:ATP synthesis coupled electron transport"/>
    <property type="evidence" value="ECO:0007669"/>
    <property type="project" value="InterPro"/>
</dbReference>
<evidence type="ECO:0000256" key="6">
    <source>
        <dbReference type="ARBA" id="ARBA00022448"/>
    </source>
</evidence>
<dbReference type="EC" id="7.1.1.2" evidence="4 17"/>
<dbReference type="GO" id="GO:0048039">
    <property type="term" value="F:ubiquinone binding"/>
    <property type="evidence" value="ECO:0007669"/>
    <property type="project" value="TreeGrafter"/>
</dbReference>
<geneLocation type="mitochondrion" evidence="20"/>
<dbReference type="GO" id="GO:0003954">
    <property type="term" value="F:NADH dehydrogenase activity"/>
    <property type="evidence" value="ECO:0007669"/>
    <property type="project" value="TreeGrafter"/>
</dbReference>
<gene>
    <name evidence="20" type="primary">nad4</name>
</gene>
<evidence type="ECO:0000256" key="1">
    <source>
        <dbReference type="ARBA" id="ARBA00003257"/>
    </source>
</evidence>
<feature type="transmembrane region" description="Helical" evidence="17">
    <location>
        <begin position="106"/>
        <end position="128"/>
    </location>
</feature>
<evidence type="ECO:0000256" key="7">
    <source>
        <dbReference type="ARBA" id="ARBA00022660"/>
    </source>
</evidence>
<dbReference type="Pfam" id="PF01059">
    <property type="entry name" value="Oxidored_q5_N"/>
    <property type="match status" value="1"/>
</dbReference>
<organism evidence="20">
    <name type="scientific">Aeneolamia contigua</name>
    <dbReference type="NCBI Taxonomy" id="295213"/>
    <lineage>
        <taxon>Eukaryota</taxon>
        <taxon>Metazoa</taxon>
        <taxon>Ecdysozoa</taxon>
        <taxon>Arthropoda</taxon>
        <taxon>Hexapoda</taxon>
        <taxon>Insecta</taxon>
        <taxon>Pterygota</taxon>
        <taxon>Neoptera</taxon>
        <taxon>Paraneoptera</taxon>
        <taxon>Hemiptera</taxon>
        <taxon>Auchenorrhyncha</taxon>
        <taxon>Cercopoidea</taxon>
        <taxon>Cercopidae</taxon>
        <taxon>Ischnorhininae</taxon>
        <taxon>Aeneolamia</taxon>
    </lineage>
</organism>
<keyword evidence="12 17" id="KW-0520">NAD</keyword>
<feature type="domain" description="NADH:quinone oxidoreductase/Mrp antiporter transmembrane" evidence="18">
    <location>
        <begin position="104"/>
        <end position="385"/>
    </location>
</feature>
<evidence type="ECO:0000259" key="19">
    <source>
        <dbReference type="Pfam" id="PF01059"/>
    </source>
</evidence>
<feature type="transmembrane region" description="Helical" evidence="17">
    <location>
        <begin position="296"/>
        <end position="317"/>
    </location>
</feature>
<feature type="transmembrane region" description="Helical" evidence="17">
    <location>
        <begin position="417"/>
        <end position="438"/>
    </location>
</feature>
<keyword evidence="14 17" id="KW-0496">Mitochondrion</keyword>
<evidence type="ECO:0000259" key="18">
    <source>
        <dbReference type="Pfam" id="PF00361"/>
    </source>
</evidence>
<evidence type="ECO:0000256" key="14">
    <source>
        <dbReference type="ARBA" id="ARBA00023128"/>
    </source>
</evidence>
<dbReference type="Pfam" id="PF00361">
    <property type="entry name" value="Proton_antipo_M"/>
    <property type="match status" value="1"/>
</dbReference>
<comment type="similarity">
    <text evidence="3 17">Belongs to the complex I subunit 4 family.</text>
</comment>
<keyword evidence="7 17" id="KW-0679">Respiratory chain</keyword>
<comment type="subcellular location">
    <subcellularLocation>
        <location evidence="2 17">Mitochondrion membrane</location>
        <topology evidence="2 17">Multi-pass membrane protein</topology>
    </subcellularLocation>
</comment>
<keyword evidence="9" id="KW-1278">Translocase</keyword>
<evidence type="ECO:0000256" key="10">
    <source>
        <dbReference type="ARBA" id="ARBA00022982"/>
    </source>
</evidence>
<dbReference type="EMBL" id="JX844626">
    <property type="protein sequence ID" value="AFV32123.1"/>
    <property type="molecule type" value="Genomic_DNA"/>
</dbReference>
<dbReference type="InterPro" id="IPR001750">
    <property type="entry name" value="ND/Mrp_TM"/>
</dbReference>
<evidence type="ECO:0000313" key="20">
    <source>
        <dbReference type="EMBL" id="AFV32123.1"/>
    </source>
</evidence>
<dbReference type="InterPro" id="IPR000260">
    <property type="entry name" value="NADH4_N"/>
</dbReference>
<evidence type="ECO:0000256" key="12">
    <source>
        <dbReference type="ARBA" id="ARBA00023027"/>
    </source>
</evidence>
<dbReference type="AlphaFoldDB" id="A0A096VHU9"/>
<dbReference type="InterPro" id="IPR003918">
    <property type="entry name" value="NADH_UbQ_OxRdtase"/>
</dbReference>
<dbReference type="PANTHER" id="PTHR43507">
    <property type="entry name" value="NADH-UBIQUINONE OXIDOREDUCTASE CHAIN 4"/>
    <property type="match status" value="1"/>
</dbReference>
<feature type="transmembrane region" description="Helical" evidence="17">
    <location>
        <begin position="242"/>
        <end position="261"/>
    </location>
</feature>
<evidence type="ECO:0000256" key="9">
    <source>
        <dbReference type="ARBA" id="ARBA00022967"/>
    </source>
</evidence>
<dbReference type="GO" id="GO:0031966">
    <property type="term" value="C:mitochondrial membrane"/>
    <property type="evidence" value="ECO:0007669"/>
    <property type="project" value="UniProtKB-SubCell"/>
</dbReference>
<evidence type="ECO:0000256" key="4">
    <source>
        <dbReference type="ARBA" id="ARBA00012944"/>
    </source>
</evidence>
<evidence type="ECO:0000256" key="17">
    <source>
        <dbReference type="RuleBase" id="RU003297"/>
    </source>
</evidence>
<reference evidence="20" key="1">
    <citation type="journal article" date="2014" name="PLoS ONE">
        <title>Comparative Analysis of the Mitochondrial Genomes of Callitettixini Spittlebugs (Hemiptera: Cercopidae) Confirms the Overall High Evolutionary Speed of the AT-Rich Region but Reveals the Presence of Short Conservative Elements at the Tribal Level.</title>
        <authorList>
            <person name="Liu J."/>
            <person name="Bu C."/>
            <person name="Wipfler B."/>
            <person name="Liang A."/>
        </authorList>
    </citation>
    <scope>NUCLEOTIDE SEQUENCE</scope>
</reference>
<name>A0A096VHU9_9HEMI</name>
<keyword evidence="11 17" id="KW-1133">Transmembrane helix</keyword>
<protein>
    <recommendedName>
        <fullName evidence="5 17">NADH-ubiquinone oxidoreductase chain 4</fullName>
        <ecNumber evidence="4 17">7.1.1.2</ecNumber>
    </recommendedName>
</protein>
<evidence type="ECO:0000256" key="15">
    <source>
        <dbReference type="ARBA" id="ARBA00023136"/>
    </source>
</evidence>
<evidence type="ECO:0000256" key="3">
    <source>
        <dbReference type="ARBA" id="ARBA00009025"/>
    </source>
</evidence>
<evidence type="ECO:0000256" key="16">
    <source>
        <dbReference type="ARBA" id="ARBA00049551"/>
    </source>
</evidence>
<feature type="transmembrane region" description="Helical" evidence="17">
    <location>
        <begin position="7"/>
        <end position="35"/>
    </location>
</feature>
<keyword evidence="8 17" id="KW-0812">Transmembrane</keyword>
<feature type="transmembrane region" description="Helical" evidence="17">
    <location>
        <begin position="178"/>
        <end position="199"/>
    </location>
</feature>
<keyword evidence="13 17" id="KW-0830">Ubiquinone</keyword>
<evidence type="ECO:0000256" key="2">
    <source>
        <dbReference type="ARBA" id="ARBA00004225"/>
    </source>
</evidence>
<dbReference type="PRINTS" id="PR01437">
    <property type="entry name" value="NUOXDRDTASE4"/>
</dbReference>
<accession>A0A096VHU9</accession>
<keyword evidence="15 17" id="KW-0472">Membrane</keyword>
<evidence type="ECO:0000256" key="8">
    <source>
        <dbReference type="ARBA" id="ARBA00022692"/>
    </source>
</evidence>
<sequence>MLSFFFFFFFLIPLFFDFWMGQSLLFISSFLMFLVKYDYDFFSLGYFLGIELGSMGLIILSFWNGSLMIKSSWSGKYFNNYSSSFVLKGLFLMIFLFKSFSVMKLFMFYFFFESSLIPTLILIFGWGYQPERLNAGYYLLFYTLLASLPLLISIMFYYDFNFSCMYMVNYFFFDYLFIYFGLIIAFLVKLPMFMFHFWLPKAHVEAPISGSMILAGVLLKLGGYGLYRVIYLVSGCFLYFNYFWISIGLYGGVFVSLICVIQSDVKSLIAYSSVSHMSLVMMGIMTMSFWGCSGSYVLMLGHGLCSSGLFCLSNIIYERLGSRSFFVNKGMLSFMPSMSLLWFLFCSCNMASPPSMGLLGEIMIINSLVSWSYFSVFFIIFISFMSACYSFYLFSYTQHGNFYSGFYSFSSGYVREYLLLFLHWLPLNLFLLKINMFILF</sequence>
<comment type="function">
    <text evidence="1">Core subunit of the mitochondrial membrane respiratory chain NADH dehydrogenase (Complex I) that is believed to belong to the minimal assembly required for catalysis. Complex I functions in the transfer of electrons from NADH to the respiratory chain. The immediate electron acceptor for the enzyme is believed to be ubiquinone.</text>
</comment>
<feature type="domain" description="NADH:ubiquinone oxidoreductase chain 4 N-terminal" evidence="19">
    <location>
        <begin position="1"/>
        <end position="97"/>
    </location>
</feature>
<keyword evidence="6 17" id="KW-0813">Transport</keyword>
<proteinExistence type="inferred from homology"/>
<feature type="transmembrane region" description="Helical" evidence="17">
    <location>
        <begin position="41"/>
        <end position="63"/>
    </location>
</feature>
<evidence type="ECO:0000256" key="11">
    <source>
        <dbReference type="ARBA" id="ARBA00022989"/>
    </source>
</evidence>
<keyword evidence="10 17" id="KW-0249">Electron transport</keyword>
<feature type="transmembrane region" description="Helical" evidence="17">
    <location>
        <begin position="211"/>
        <end position="230"/>
    </location>
</feature>
<comment type="catalytic activity">
    <reaction evidence="16 17">
        <text>a ubiquinone + NADH + 5 H(+)(in) = a ubiquinol + NAD(+) + 4 H(+)(out)</text>
        <dbReference type="Rhea" id="RHEA:29091"/>
        <dbReference type="Rhea" id="RHEA-COMP:9565"/>
        <dbReference type="Rhea" id="RHEA-COMP:9566"/>
        <dbReference type="ChEBI" id="CHEBI:15378"/>
        <dbReference type="ChEBI" id="CHEBI:16389"/>
        <dbReference type="ChEBI" id="CHEBI:17976"/>
        <dbReference type="ChEBI" id="CHEBI:57540"/>
        <dbReference type="ChEBI" id="CHEBI:57945"/>
        <dbReference type="EC" id="7.1.1.2"/>
    </reaction>
</comment>
<comment type="function">
    <text evidence="17">Core subunit of the mitochondrial membrane respiratory chain NADH dehydrogenase (Complex I) which catalyzes electron transfer from NADH through the respiratory chain, using ubiquinone as an electron acceptor. Essential for the catalytic activity and assembly of complex I.</text>
</comment>
<evidence type="ECO:0000256" key="5">
    <source>
        <dbReference type="ARBA" id="ARBA00021006"/>
    </source>
</evidence>